<dbReference type="AlphaFoldDB" id="A0A397AMM0"/>
<dbReference type="Proteomes" id="UP000265716">
    <property type="component" value="Unassembled WGS sequence"/>
</dbReference>
<evidence type="ECO:0000313" key="5">
    <source>
        <dbReference type="Proteomes" id="UP000265427"/>
    </source>
</evidence>
<dbReference type="EMBL" id="QUSZ01006093">
    <property type="protein sequence ID" value="RHY06999.1"/>
    <property type="molecule type" value="Genomic_DNA"/>
</dbReference>
<accession>A0A397AMM0</accession>
<evidence type="ECO:0000313" key="7">
    <source>
        <dbReference type="Proteomes" id="UP000266196"/>
    </source>
</evidence>
<proteinExistence type="predicted"/>
<evidence type="ECO:0000313" key="8">
    <source>
        <dbReference type="Proteomes" id="UP000286510"/>
    </source>
</evidence>
<comment type="caution">
    <text evidence="1">The sequence shown here is derived from an EMBL/GenBank/DDBJ whole genome shotgun (WGS) entry which is preliminary data.</text>
</comment>
<evidence type="ECO:0000313" key="3">
    <source>
        <dbReference type="EMBL" id="RHY83602.1"/>
    </source>
</evidence>
<dbReference type="EMBL" id="QUTF01025411">
    <property type="protein sequence ID" value="RHY83602.1"/>
    <property type="molecule type" value="Genomic_DNA"/>
</dbReference>
<protein>
    <submittedName>
        <fullName evidence="1">Uncharacterized protein</fullName>
    </submittedName>
</protein>
<dbReference type="EMBL" id="QUTC01002652">
    <property type="protein sequence ID" value="RHY73344.1"/>
    <property type="molecule type" value="Genomic_DNA"/>
</dbReference>
<dbReference type="Proteomes" id="UP000265427">
    <property type="component" value="Unassembled WGS sequence"/>
</dbReference>
<evidence type="ECO:0000313" key="6">
    <source>
        <dbReference type="Proteomes" id="UP000265716"/>
    </source>
</evidence>
<evidence type="ECO:0000313" key="2">
    <source>
        <dbReference type="EMBL" id="RHY73344.1"/>
    </source>
</evidence>
<sequence>MHWLTESTSTHTGKVVCFSPKVTLKYRRPIVRIGVLDAETNPYAGFWSGGLPRSFQNASLITVTEAPVSAKANVSDVWMRT</sequence>
<dbReference type="Proteomes" id="UP000286510">
    <property type="component" value="Unassembled WGS sequence"/>
</dbReference>
<dbReference type="EMBL" id="QUTE01009715">
    <property type="protein sequence ID" value="RHZ17364.1"/>
    <property type="molecule type" value="Genomic_DNA"/>
</dbReference>
<name>A0A397AMM0_APHAT</name>
<reference evidence="5 6" key="1">
    <citation type="submission" date="2018-08" db="EMBL/GenBank/DDBJ databases">
        <title>Aphanomyces genome sequencing and annotation.</title>
        <authorList>
            <person name="Minardi D."/>
            <person name="Oidtmann B."/>
            <person name="Van Der Giezen M."/>
            <person name="Studholme D.J."/>
        </authorList>
    </citation>
    <scope>NUCLEOTIDE SEQUENCE [LARGE SCALE GENOMIC DNA]</scope>
    <source>
        <strain evidence="4 7">197901</strain>
        <strain evidence="3 8">FDL457</strain>
        <strain evidence="1 5">Kv</strain>
        <strain evidence="2 6">SA</strain>
    </source>
</reference>
<dbReference type="Proteomes" id="UP000266196">
    <property type="component" value="Unassembled WGS sequence"/>
</dbReference>
<gene>
    <name evidence="3" type="ORF">DYB26_005820</name>
    <name evidence="4" type="ORF">DYB31_005381</name>
    <name evidence="1" type="ORF">DYB36_003156</name>
    <name evidence="2" type="ORF">DYB38_013019</name>
</gene>
<organism evidence="1 5">
    <name type="scientific">Aphanomyces astaci</name>
    <name type="common">Crayfish plague agent</name>
    <dbReference type="NCBI Taxonomy" id="112090"/>
    <lineage>
        <taxon>Eukaryota</taxon>
        <taxon>Sar</taxon>
        <taxon>Stramenopiles</taxon>
        <taxon>Oomycota</taxon>
        <taxon>Saprolegniomycetes</taxon>
        <taxon>Saprolegniales</taxon>
        <taxon>Verrucalvaceae</taxon>
        <taxon>Aphanomyces</taxon>
    </lineage>
</organism>
<evidence type="ECO:0000313" key="1">
    <source>
        <dbReference type="EMBL" id="RHY06999.1"/>
    </source>
</evidence>
<evidence type="ECO:0000313" key="4">
    <source>
        <dbReference type="EMBL" id="RHZ17364.1"/>
    </source>
</evidence>